<dbReference type="InterPro" id="IPR018060">
    <property type="entry name" value="HTH_AraC"/>
</dbReference>
<dbReference type="SUPFAM" id="SSF46689">
    <property type="entry name" value="Homeodomain-like"/>
    <property type="match status" value="2"/>
</dbReference>
<keyword evidence="3" id="KW-0804">Transcription</keyword>
<dbReference type="EMBL" id="JBELOE010000211">
    <property type="protein sequence ID" value="MER2492390.1"/>
    <property type="molecule type" value="Genomic_DNA"/>
</dbReference>
<evidence type="ECO:0000313" key="6">
    <source>
        <dbReference type="Proteomes" id="UP001467690"/>
    </source>
</evidence>
<name>A0ABV1RHN4_9ALTE</name>
<dbReference type="PANTHER" id="PTHR43280:SF11">
    <property type="entry name" value="RCS-SPECIFIC HTH-TYPE TRANSCRIPTIONAL ACTIVATOR RCLR"/>
    <property type="match status" value="1"/>
</dbReference>
<gene>
    <name evidence="5" type="ORF">ABS311_10915</name>
</gene>
<evidence type="ECO:0000256" key="2">
    <source>
        <dbReference type="ARBA" id="ARBA00023125"/>
    </source>
</evidence>
<reference evidence="5 6" key="1">
    <citation type="submission" date="2024-06" db="EMBL/GenBank/DDBJ databases">
        <authorList>
            <person name="Chen R.Y."/>
        </authorList>
    </citation>
    <scope>NUCLEOTIDE SEQUENCE [LARGE SCALE GENOMIC DNA]</scope>
    <source>
        <strain evidence="5 6">D2</strain>
    </source>
</reference>
<dbReference type="InterPro" id="IPR009057">
    <property type="entry name" value="Homeodomain-like_sf"/>
</dbReference>
<evidence type="ECO:0000256" key="3">
    <source>
        <dbReference type="ARBA" id="ARBA00023163"/>
    </source>
</evidence>
<keyword evidence="2" id="KW-0238">DNA-binding</keyword>
<accession>A0ABV1RHN4</accession>
<dbReference type="RefSeq" id="WP_350401907.1">
    <property type="nucleotide sequence ID" value="NZ_JBELOE010000211.1"/>
</dbReference>
<organism evidence="5 6">
    <name type="scientific">Catenovulum sediminis</name>
    <dbReference type="NCBI Taxonomy" id="1740262"/>
    <lineage>
        <taxon>Bacteria</taxon>
        <taxon>Pseudomonadati</taxon>
        <taxon>Pseudomonadota</taxon>
        <taxon>Gammaproteobacteria</taxon>
        <taxon>Alteromonadales</taxon>
        <taxon>Alteromonadaceae</taxon>
        <taxon>Catenovulum</taxon>
    </lineage>
</organism>
<dbReference type="SMART" id="SM00342">
    <property type="entry name" value="HTH_ARAC"/>
    <property type="match status" value="1"/>
</dbReference>
<dbReference type="SUPFAM" id="SSF51215">
    <property type="entry name" value="Regulatory protein AraC"/>
    <property type="match status" value="1"/>
</dbReference>
<keyword evidence="6" id="KW-1185">Reference proteome</keyword>
<protein>
    <submittedName>
        <fullName evidence="5">Helix-turn-helix transcriptional regulator</fullName>
    </submittedName>
</protein>
<evidence type="ECO:0000256" key="1">
    <source>
        <dbReference type="ARBA" id="ARBA00023015"/>
    </source>
</evidence>
<dbReference type="InterPro" id="IPR018062">
    <property type="entry name" value="HTH_AraC-typ_CS"/>
</dbReference>
<evidence type="ECO:0000313" key="5">
    <source>
        <dbReference type="EMBL" id="MER2492390.1"/>
    </source>
</evidence>
<dbReference type="Gene3D" id="1.10.10.60">
    <property type="entry name" value="Homeodomain-like"/>
    <property type="match status" value="2"/>
</dbReference>
<comment type="caution">
    <text evidence="5">The sequence shown here is derived from an EMBL/GenBank/DDBJ whole genome shotgun (WGS) entry which is preliminary data.</text>
</comment>
<dbReference type="PROSITE" id="PS01124">
    <property type="entry name" value="HTH_ARAC_FAMILY_2"/>
    <property type="match status" value="1"/>
</dbReference>
<sequence>MQSADIIQLGQRCVEHYLADNEFTAFKSWQINMGGLSLLDGDYHVSRILQQHLIVLTVKGRGVWHADEPILEHINVGDILYVPAGSQFNYTACALHGWQTVWFILPTGGFWQTFPEHIKLIPASKLRYQDLALQCTQILQNMLQERFSDDPLTQQMHQTYAQQLFILLKRQLQQLNGAVDLNVKRIQSLFRKIALHPEEKWTVERMCQQCNYSRAHLFRLCQQTFACSPLQKLTKIRMQKAQLLLKTTQLPIQQIADSVGYDNAFNFSTRFKQSMNISPSQYRILASEIS</sequence>
<dbReference type="InterPro" id="IPR037923">
    <property type="entry name" value="HTH-like"/>
</dbReference>
<proteinExistence type="predicted"/>
<dbReference type="PANTHER" id="PTHR43280">
    <property type="entry name" value="ARAC-FAMILY TRANSCRIPTIONAL REGULATOR"/>
    <property type="match status" value="1"/>
</dbReference>
<evidence type="ECO:0000259" key="4">
    <source>
        <dbReference type="PROSITE" id="PS01124"/>
    </source>
</evidence>
<keyword evidence="1" id="KW-0805">Transcription regulation</keyword>
<dbReference type="Pfam" id="PF12833">
    <property type="entry name" value="HTH_18"/>
    <property type="match status" value="1"/>
</dbReference>
<dbReference type="Proteomes" id="UP001467690">
    <property type="component" value="Unassembled WGS sequence"/>
</dbReference>
<dbReference type="PRINTS" id="PR00032">
    <property type="entry name" value="HTHARAC"/>
</dbReference>
<dbReference type="InterPro" id="IPR020449">
    <property type="entry name" value="Tscrpt_reg_AraC-type_HTH"/>
</dbReference>
<feature type="domain" description="HTH araC/xylS-type" evidence="4">
    <location>
        <begin position="187"/>
        <end position="285"/>
    </location>
</feature>
<dbReference type="PROSITE" id="PS00041">
    <property type="entry name" value="HTH_ARAC_FAMILY_1"/>
    <property type="match status" value="1"/>
</dbReference>
<dbReference type="Gene3D" id="2.60.120.280">
    <property type="entry name" value="Regulatory protein AraC"/>
    <property type="match status" value="1"/>
</dbReference>